<keyword evidence="1" id="KW-0472">Membrane</keyword>
<reference evidence="2 3" key="2">
    <citation type="journal article" date="2014" name="Proc. Natl. Acad. Sci. U.S.A.">
        <title>Trajectory and genomic determinants of fungal-pathogen speciation and host adaptation.</title>
        <authorList>
            <person name="Hu X."/>
            <person name="Xiao G."/>
            <person name="Zheng P."/>
            <person name="Shang Y."/>
            <person name="Su Y."/>
            <person name="Zhang X."/>
            <person name="Liu X."/>
            <person name="Zhan S."/>
            <person name="St Leger R.J."/>
            <person name="Wang C."/>
        </authorList>
    </citation>
    <scope>GENOME REANNOTATION</scope>
    <source>
        <strain evidence="3">ARSEF 23 / ATCC MYA-3075</strain>
    </source>
</reference>
<dbReference type="AlphaFoldDB" id="A0A0B2XJX8"/>
<dbReference type="EMBL" id="ADNJ02000001">
    <property type="protein sequence ID" value="KHO11762.1"/>
    <property type="molecule type" value="Genomic_DNA"/>
</dbReference>
<name>A0A0B2XJX8_METRA</name>
<feature type="transmembrane region" description="Helical" evidence="1">
    <location>
        <begin position="53"/>
        <end position="72"/>
    </location>
</feature>
<dbReference type="HOGENOM" id="CLU_187022_0_0_1"/>
<dbReference type="Proteomes" id="UP000002498">
    <property type="component" value="Unassembled WGS sequence"/>
</dbReference>
<accession>A0A0B2XJX8</accession>
<keyword evidence="3" id="KW-1185">Reference proteome</keyword>
<comment type="caution">
    <text evidence="2">The sequence shown here is derived from an EMBL/GenBank/DDBJ whole genome shotgun (WGS) entry which is preliminary data.</text>
</comment>
<reference evidence="2 3" key="1">
    <citation type="journal article" date="2011" name="PLoS Genet.">
        <title>Genome sequencing and comparative transcriptomics of the model entomopathogenic fungi Metarhizium anisopliae and M. acridum.</title>
        <authorList>
            <person name="Gao Q."/>
            <person name="Jin K."/>
            <person name="Ying S.H."/>
            <person name="Zhang Y."/>
            <person name="Xiao G."/>
            <person name="Shang Y."/>
            <person name="Duan Z."/>
            <person name="Hu X."/>
            <person name="Xie X.Q."/>
            <person name="Zhou G."/>
            <person name="Peng G."/>
            <person name="Luo Z."/>
            <person name="Huang W."/>
            <person name="Wang B."/>
            <person name="Fang W."/>
            <person name="Wang S."/>
            <person name="Zhong Y."/>
            <person name="Ma L.J."/>
            <person name="St Leger R.J."/>
            <person name="Zhao G.P."/>
            <person name="Pei Y."/>
            <person name="Feng M.G."/>
            <person name="Xia Y."/>
            <person name="Wang C."/>
        </authorList>
    </citation>
    <scope>NUCLEOTIDE SEQUENCE [LARGE SCALE GENOMIC DNA]</scope>
    <source>
        <strain evidence="3">ARSEF 23 / ATCC MYA-3075</strain>
    </source>
</reference>
<evidence type="ECO:0000256" key="1">
    <source>
        <dbReference type="SAM" id="Phobius"/>
    </source>
</evidence>
<keyword evidence="1" id="KW-1133">Transmembrane helix</keyword>
<dbReference type="OrthoDB" id="4870309at2759"/>
<dbReference type="KEGG" id="maj:MAA_10706"/>
<proteinExistence type="predicted"/>
<sequence length="84" mass="9092">MSAVARLSTPITKMATRRAFSTTTASLKPATTDAAASNSWAWKNLSPKTRRNVAYGLGACAVVDSYIVYNYFPGMLGLKEETKN</sequence>
<evidence type="ECO:0000313" key="2">
    <source>
        <dbReference type="EMBL" id="KHO11762.1"/>
    </source>
</evidence>
<dbReference type="RefSeq" id="XP_011410726.1">
    <property type="nucleotide sequence ID" value="XM_011412424.1"/>
</dbReference>
<dbReference type="GeneID" id="19264990"/>
<evidence type="ECO:0000313" key="3">
    <source>
        <dbReference type="Proteomes" id="UP000002498"/>
    </source>
</evidence>
<gene>
    <name evidence="2" type="ORF">MAA_10706</name>
</gene>
<protein>
    <submittedName>
        <fullName evidence="2">Uncharacterized protein</fullName>
    </submittedName>
</protein>
<keyword evidence="1" id="KW-0812">Transmembrane</keyword>
<organism evidence="2 3">
    <name type="scientific">Metarhizium robertsii (strain ARSEF 23 / ATCC MYA-3075)</name>
    <name type="common">Metarhizium anisopliae (strain ARSEF 23)</name>
    <dbReference type="NCBI Taxonomy" id="655844"/>
    <lineage>
        <taxon>Eukaryota</taxon>
        <taxon>Fungi</taxon>
        <taxon>Dikarya</taxon>
        <taxon>Ascomycota</taxon>
        <taxon>Pezizomycotina</taxon>
        <taxon>Sordariomycetes</taxon>
        <taxon>Hypocreomycetidae</taxon>
        <taxon>Hypocreales</taxon>
        <taxon>Clavicipitaceae</taxon>
        <taxon>Metarhizium</taxon>
    </lineage>
</organism>